<name>A0A7S3HPU6_9STRA</name>
<accession>A0A7S3HPU6</accession>
<dbReference type="EMBL" id="HBIC01058534">
    <property type="protein sequence ID" value="CAE0301214.1"/>
    <property type="molecule type" value="Transcribed_RNA"/>
</dbReference>
<dbReference type="AlphaFoldDB" id="A0A7S3HPU6"/>
<proteinExistence type="predicted"/>
<reference evidence="1" key="1">
    <citation type="submission" date="2021-01" db="EMBL/GenBank/DDBJ databases">
        <authorList>
            <person name="Corre E."/>
            <person name="Pelletier E."/>
            <person name="Niang G."/>
            <person name="Scheremetjew M."/>
            <person name="Finn R."/>
            <person name="Kale V."/>
            <person name="Holt S."/>
            <person name="Cochrane G."/>
            <person name="Meng A."/>
            <person name="Brown T."/>
            <person name="Cohen L."/>
        </authorList>
    </citation>
    <scope>NUCLEOTIDE SEQUENCE</scope>
    <source>
        <strain evidence="1">CCAP 955/1</strain>
    </source>
</reference>
<protein>
    <submittedName>
        <fullName evidence="1">Uncharacterized protein</fullName>
    </submittedName>
</protein>
<evidence type="ECO:0000313" key="1">
    <source>
        <dbReference type="EMBL" id="CAE0301214.1"/>
    </source>
</evidence>
<gene>
    <name evidence="1" type="ORF">SELO1098_LOCUS30070</name>
</gene>
<sequence length="602" mass="68428">MLNRKHDSLTFDEFLETKFEPNATGAECIYSLVMMAAYSRLYFMYQSHPLSIIGMAIFFTRHTQLLWTAFRTIVSAQMCEFIQLLIIQMTLLNVTFLIHLEDTYRNEFKTAHAHILARAFLDQCLDICQHDIRKPLESLLQRQKELMHVAEHAGYVRAIKLSPHFLSKLEPLHVSGALLAEISQELTFIRHNMLTVTTPTTVVTPVDHMKSHYSLNSKQLHRSVANLISSLSSVNNSGANVKIYAEIDNKLSVVRVDWKNLSMILTNLVSAALRNIREFCLESPRHKDIVNYVKIKMVAIESDVKVPFVHPRLMLVNVCDSSNAAAKSAALARDRSQTALNRRSSAASAAAFANSVTALSEERDHLRSQYGRSVCEQLVRTLTPEPVFQTIAVQSVLQTVQRFTFQYHLTPQTRRTQDYIQTETDLPYLTVQPTFKQYYEDYERIMFPPLNTDTTGEEKTANKKVVYFTSILVAQRHDIMRLTTQFDEAGWSCMVKYILNIPSMHSIAGADCVIIDHQLEAQEGVNVCDTVLKLRVCGFNGVIAVVLQQNLRDLDLIRDELDKSAANVDLIITGHIKELHIKTLTAALEKQTVKHLLFMNGN</sequence>
<organism evidence="1">
    <name type="scientific">Spumella elongata</name>
    <dbReference type="NCBI Taxonomy" id="89044"/>
    <lineage>
        <taxon>Eukaryota</taxon>
        <taxon>Sar</taxon>
        <taxon>Stramenopiles</taxon>
        <taxon>Ochrophyta</taxon>
        <taxon>Chrysophyceae</taxon>
        <taxon>Chromulinales</taxon>
        <taxon>Chromulinaceae</taxon>
        <taxon>Spumella</taxon>
    </lineage>
</organism>